<evidence type="ECO:0000313" key="15">
    <source>
        <dbReference type="Proteomes" id="UP000029492"/>
    </source>
</evidence>
<feature type="binding site" evidence="10">
    <location>
        <position position="99"/>
    </location>
    <ligand>
        <name>L-glutamate</name>
        <dbReference type="ChEBI" id="CHEBI:29985"/>
    </ligand>
</feature>
<reference evidence="14 15" key="1">
    <citation type="journal article" date="2014" name="PLoS ONE">
        <title>Genome Information of Methylobacterium oryzae, a Plant-Probiotic Methylotroph in the Phyllosphere.</title>
        <authorList>
            <person name="Kwak M.J."/>
            <person name="Jeong H."/>
            <person name="Madhaiyan M."/>
            <person name="Lee Y."/>
            <person name="Sa T.M."/>
            <person name="Oh T.K."/>
            <person name="Kim J.F."/>
        </authorList>
    </citation>
    <scope>NUCLEOTIDE SEQUENCE [LARGE SCALE GENOMIC DNA]</scope>
    <source>
        <strain evidence="14 15">CBMB20</strain>
    </source>
</reference>
<comment type="catalytic activity">
    <reaction evidence="1 11">
        <text>an S-substituted glutathione + H2O = an S-substituted L-cysteinylglycine + L-glutamate</text>
        <dbReference type="Rhea" id="RHEA:59468"/>
        <dbReference type="ChEBI" id="CHEBI:15377"/>
        <dbReference type="ChEBI" id="CHEBI:29985"/>
        <dbReference type="ChEBI" id="CHEBI:90779"/>
        <dbReference type="ChEBI" id="CHEBI:143103"/>
        <dbReference type="EC" id="3.4.19.13"/>
    </reaction>
</comment>
<dbReference type="eggNOG" id="COG0405">
    <property type="taxonomic scope" value="Bacteria"/>
</dbReference>
<dbReference type="NCBIfam" id="TIGR00066">
    <property type="entry name" value="g_glut_trans"/>
    <property type="match status" value="1"/>
</dbReference>
<evidence type="ECO:0000256" key="3">
    <source>
        <dbReference type="ARBA" id="ARBA00009381"/>
    </source>
</evidence>
<evidence type="ECO:0000256" key="10">
    <source>
        <dbReference type="PIRSR" id="PIRSR600101-2"/>
    </source>
</evidence>
<evidence type="ECO:0000256" key="12">
    <source>
        <dbReference type="SAM" id="MobiDB-lite"/>
    </source>
</evidence>
<evidence type="ECO:0000313" key="14">
    <source>
        <dbReference type="EMBL" id="AIQ89654.1"/>
    </source>
</evidence>
<dbReference type="PRINTS" id="PR01210">
    <property type="entry name" value="GGTRANSPTASE"/>
</dbReference>
<comment type="catalytic activity">
    <reaction evidence="8 11">
        <text>an N-terminal (5-L-glutamyl)-[peptide] + an alpha-amino acid = 5-L-glutamyl amino acid + an N-terminal L-alpha-aminoacyl-[peptide]</text>
        <dbReference type="Rhea" id="RHEA:23904"/>
        <dbReference type="Rhea" id="RHEA-COMP:9780"/>
        <dbReference type="Rhea" id="RHEA-COMP:9795"/>
        <dbReference type="ChEBI" id="CHEBI:77644"/>
        <dbReference type="ChEBI" id="CHEBI:78597"/>
        <dbReference type="ChEBI" id="CHEBI:78599"/>
        <dbReference type="ChEBI" id="CHEBI:78608"/>
        <dbReference type="EC" id="2.3.2.2"/>
    </reaction>
</comment>
<dbReference type="Gene3D" id="1.10.246.130">
    <property type="match status" value="1"/>
</dbReference>
<dbReference type="InterPro" id="IPR051792">
    <property type="entry name" value="GGT_bact"/>
</dbReference>
<dbReference type="EMBL" id="CP003811">
    <property type="protein sequence ID" value="AIQ89654.1"/>
    <property type="molecule type" value="Genomic_DNA"/>
</dbReference>
<dbReference type="KEGG" id="mor:MOC_1899"/>
<dbReference type="GO" id="GO:0103068">
    <property type="term" value="F:leukotriene C4 gamma-glutamyl transferase activity"/>
    <property type="evidence" value="ECO:0007669"/>
    <property type="project" value="UniProtKB-EC"/>
</dbReference>
<dbReference type="GO" id="GO:0006750">
    <property type="term" value="P:glutathione biosynthetic process"/>
    <property type="evidence" value="ECO:0007669"/>
    <property type="project" value="UniProtKB-KW"/>
</dbReference>
<dbReference type="UniPathway" id="UPA00204"/>
<accession>A0A089Q4Z7</accession>
<feature type="chain" id="PRO_5001849128" description="Glutathione hydrolase proenzyme" evidence="13">
    <location>
        <begin position="24"/>
        <end position="589"/>
    </location>
</feature>
<dbReference type="InterPro" id="IPR043138">
    <property type="entry name" value="GGT_lsub"/>
</dbReference>
<dbReference type="RefSeq" id="WP_043756680.1">
    <property type="nucleotide sequence ID" value="NZ_CP003811.1"/>
</dbReference>
<keyword evidence="6 11" id="KW-0865">Zymogen</keyword>
<dbReference type="PANTHER" id="PTHR43199">
    <property type="entry name" value="GLUTATHIONE HYDROLASE"/>
    <property type="match status" value="1"/>
</dbReference>
<keyword evidence="7 11" id="KW-0012">Acyltransferase</keyword>
<protein>
    <recommendedName>
        <fullName evidence="11">Glutathione hydrolase proenzyme</fullName>
        <ecNumber evidence="11">2.3.2.2</ecNumber>
        <ecNumber evidence="11">3.4.19.13</ecNumber>
    </recommendedName>
    <component>
        <recommendedName>
            <fullName evidence="11">Glutathione hydrolase large chain</fullName>
        </recommendedName>
    </component>
    <component>
        <recommendedName>
            <fullName evidence="11">Glutathione hydrolase small chain</fullName>
        </recommendedName>
    </component>
</protein>
<dbReference type="PANTHER" id="PTHR43199:SF1">
    <property type="entry name" value="GLUTATHIONE HYDROLASE PROENZYME"/>
    <property type="match status" value="1"/>
</dbReference>
<comment type="similarity">
    <text evidence="3 11">Belongs to the gamma-glutamyltransferase family.</text>
</comment>
<dbReference type="EC" id="2.3.2.2" evidence="11"/>
<feature type="binding site" evidence="10">
    <location>
        <begin position="448"/>
        <end position="449"/>
    </location>
    <ligand>
        <name>L-glutamate</name>
        <dbReference type="ChEBI" id="CHEBI:29985"/>
    </ligand>
</feature>
<feature type="active site" description="Nucleophile" evidence="9">
    <location>
        <position position="377"/>
    </location>
</feature>
<dbReference type="Gene3D" id="3.60.20.40">
    <property type="match status" value="1"/>
</dbReference>
<comment type="PTM">
    <text evidence="11">Cleaved by autocatalysis into a large and a small subunit.</text>
</comment>
<dbReference type="InterPro" id="IPR000101">
    <property type="entry name" value="GGT_peptidase"/>
</dbReference>
<keyword evidence="5 11" id="KW-0378">Hydrolase</keyword>
<dbReference type="InterPro" id="IPR043137">
    <property type="entry name" value="GGT_ssub_C"/>
</dbReference>
<dbReference type="InterPro" id="IPR029055">
    <property type="entry name" value="Ntn_hydrolases_N"/>
</dbReference>
<feature type="binding site" evidence="10">
    <location>
        <position position="470"/>
    </location>
    <ligand>
        <name>L-glutamate</name>
        <dbReference type="ChEBI" id="CHEBI:29985"/>
    </ligand>
</feature>
<evidence type="ECO:0000256" key="5">
    <source>
        <dbReference type="ARBA" id="ARBA00022801"/>
    </source>
</evidence>
<gene>
    <name evidence="14" type="primary">ggt</name>
    <name evidence="14" type="ORF">MOC_1899</name>
</gene>
<dbReference type="Pfam" id="PF01019">
    <property type="entry name" value="G_glu_transpept"/>
    <property type="match status" value="1"/>
</dbReference>
<comment type="subunit">
    <text evidence="11">This enzyme consists of two polypeptide chains, which are synthesized in precursor form from a single polypeptide.</text>
</comment>
<keyword evidence="15" id="KW-1185">Reference proteome</keyword>
<comment type="pathway">
    <text evidence="11">Sulfur metabolism; glutathione metabolism.</text>
</comment>
<feature type="binding site" evidence="10">
    <location>
        <position position="419"/>
    </location>
    <ligand>
        <name>L-glutamate</name>
        <dbReference type="ChEBI" id="CHEBI:29985"/>
    </ligand>
</feature>
<dbReference type="Proteomes" id="UP000029492">
    <property type="component" value="Chromosome"/>
</dbReference>
<name>A0A089Q4Z7_9HYPH</name>
<proteinExistence type="inferred from homology"/>
<evidence type="ECO:0000256" key="11">
    <source>
        <dbReference type="RuleBase" id="RU368036"/>
    </source>
</evidence>
<dbReference type="GO" id="GO:0006751">
    <property type="term" value="P:glutathione catabolic process"/>
    <property type="evidence" value="ECO:0007669"/>
    <property type="project" value="UniProtKB-UniRule"/>
</dbReference>
<keyword evidence="11" id="KW-0317">Glutathione biosynthesis</keyword>
<comment type="catalytic activity">
    <reaction evidence="2 11">
        <text>glutathione + H2O = L-cysteinylglycine + L-glutamate</text>
        <dbReference type="Rhea" id="RHEA:28807"/>
        <dbReference type="ChEBI" id="CHEBI:15377"/>
        <dbReference type="ChEBI" id="CHEBI:29985"/>
        <dbReference type="ChEBI" id="CHEBI:57925"/>
        <dbReference type="ChEBI" id="CHEBI:61694"/>
        <dbReference type="EC" id="3.4.19.13"/>
    </reaction>
</comment>
<evidence type="ECO:0000256" key="6">
    <source>
        <dbReference type="ARBA" id="ARBA00023145"/>
    </source>
</evidence>
<keyword evidence="13" id="KW-0732">Signal</keyword>
<dbReference type="STRING" id="693986.MOC_1899"/>
<evidence type="ECO:0000256" key="7">
    <source>
        <dbReference type="ARBA" id="ARBA00023315"/>
    </source>
</evidence>
<evidence type="ECO:0000256" key="4">
    <source>
        <dbReference type="ARBA" id="ARBA00022679"/>
    </source>
</evidence>
<sequence length="589" mass="61104">MIAPARALLLAALLALGGPAARAASGPAVEAENGMVVSSQRLASQVGADILRAGGNAVDAAVAVAYAEAVVNPCCGNLGGGGFLVLHAADGRSRFVNFRETAPAAATRDMYLDATGTVVKGASLRGWKAAGVPGTVLGLNTALAEYGTLPLTRVMAPAIALARDGFVLTRGDTDILESGTTLFAAQANVARIFLRPDGSPWRPGDRLVQADLARTLQAIADHGSDAFYKGAIPEAVEAASRAGGGLLTAADFAAYTVTQSEPLTCRYRGATVLSAPPPSSGGTTLCEILGILDGYDLRAAGFNSARSVHLMVEAMRRAYADRNLLLGDPAFVANPVDRLLSPAYAETLRASIRPDRATPSSEIRPDPGLETRERAETTHISVMDKAGNAAALTYTINGYFGAGVIAADTGFFLNDEMDDFTVKTGVPNLFGLVQGTKNAIEPGKRPLSSMAPTIVLRDGKVALVAGSPGGSRIITITAQTLINMLDFGMAPQEAVDAPRIHHQWLPDTVYAEPFALSADTQAILRSMGHTLVEQKPWGAQELIAVRAAAPALPEATSSGNDASRTQGMRPGLLYGANDNRRPAGAAVGE</sequence>
<evidence type="ECO:0000256" key="1">
    <source>
        <dbReference type="ARBA" id="ARBA00001049"/>
    </source>
</evidence>
<evidence type="ECO:0000256" key="9">
    <source>
        <dbReference type="PIRSR" id="PIRSR600101-1"/>
    </source>
</evidence>
<feature type="compositionally biased region" description="Polar residues" evidence="12">
    <location>
        <begin position="556"/>
        <end position="566"/>
    </location>
</feature>
<evidence type="ECO:0000256" key="2">
    <source>
        <dbReference type="ARBA" id="ARBA00001089"/>
    </source>
</evidence>
<feature type="region of interest" description="Disordered" evidence="12">
    <location>
        <begin position="553"/>
        <end position="589"/>
    </location>
</feature>
<organism evidence="14 15">
    <name type="scientific">Methylobacterium oryzae CBMB20</name>
    <dbReference type="NCBI Taxonomy" id="693986"/>
    <lineage>
        <taxon>Bacteria</taxon>
        <taxon>Pseudomonadati</taxon>
        <taxon>Pseudomonadota</taxon>
        <taxon>Alphaproteobacteria</taxon>
        <taxon>Hyphomicrobiales</taxon>
        <taxon>Methylobacteriaceae</taxon>
        <taxon>Methylobacterium</taxon>
    </lineage>
</organism>
<keyword evidence="4 11" id="KW-0808">Transferase</keyword>
<dbReference type="EC" id="3.4.19.13" evidence="11"/>
<evidence type="ECO:0000256" key="8">
    <source>
        <dbReference type="ARBA" id="ARBA00047417"/>
    </source>
</evidence>
<dbReference type="HOGENOM" id="CLU_014813_0_3_5"/>
<dbReference type="GO" id="GO:0036374">
    <property type="term" value="F:glutathione hydrolase activity"/>
    <property type="evidence" value="ECO:0007669"/>
    <property type="project" value="UniProtKB-UniRule"/>
</dbReference>
<dbReference type="AlphaFoldDB" id="A0A089Q4Z7"/>
<dbReference type="SUPFAM" id="SSF56235">
    <property type="entry name" value="N-terminal nucleophile aminohydrolases (Ntn hydrolases)"/>
    <property type="match status" value="1"/>
</dbReference>
<evidence type="ECO:0000256" key="13">
    <source>
        <dbReference type="SAM" id="SignalP"/>
    </source>
</evidence>
<feature type="binding site" evidence="10">
    <location>
        <begin position="395"/>
        <end position="397"/>
    </location>
    <ligand>
        <name>L-glutamate</name>
        <dbReference type="ChEBI" id="CHEBI:29985"/>
    </ligand>
</feature>
<feature type="signal peptide" evidence="13">
    <location>
        <begin position="1"/>
        <end position="23"/>
    </location>
</feature>